<dbReference type="OrthoDB" id="10317612at2759"/>
<feature type="region of interest" description="Disordered" evidence="1">
    <location>
        <begin position="128"/>
        <end position="147"/>
    </location>
</feature>
<evidence type="ECO:0000256" key="1">
    <source>
        <dbReference type="SAM" id="MobiDB-lite"/>
    </source>
</evidence>
<keyword evidence="3" id="KW-1185">Reference proteome</keyword>
<gene>
    <name evidence="2" type="ORF">CSKR_105445</name>
</gene>
<protein>
    <submittedName>
        <fullName evidence="2">Uncharacterized protein</fullName>
    </submittedName>
</protein>
<accession>A0A8T1MAI0</accession>
<feature type="region of interest" description="Disordered" evidence="1">
    <location>
        <begin position="154"/>
        <end position="183"/>
    </location>
</feature>
<organism evidence="2 3">
    <name type="scientific">Clonorchis sinensis</name>
    <name type="common">Chinese liver fluke</name>
    <dbReference type="NCBI Taxonomy" id="79923"/>
    <lineage>
        <taxon>Eukaryota</taxon>
        <taxon>Metazoa</taxon>
        <taxon>Spiralia</taxon>
        <taxon>Lophotrochozoa</taxon>
        <taxon>Platyhelminthes</taxon>
        <taxon>Trematoda</taxon>
        <taxon>Digenea</taxon>
        <taxon>Opisthorchiida</taxon>
        <taxon>Opisthorchiata</taxon>
        <taxon>Opisthorchiidae</taxon>
        <taxon>Clonorchis</taxon>
    </lineage>
</organism>
<comment type="caution">
    <text evidence="2">The sequence shown here is derived from an EMBL/GenBank/DDBJ whole genome shotgun (WGS) entry which is preliminary data.</text>
</comment>
<reference evidence="2 3" key="1">
    <citation type="journal article" date="2018" name="Biotechnol. Adv.">
        <title>Improved genomic resources and new bioinformatic workflow for the carcinogenic parasite Clonorchis sinensis: Biotechnological implications.</title>
        <authorList>
            <person name="Wang D."/>
            <person name="Korhonen P.K."/>
            <person name="Gasser R.B."/>
            <person name="Young N.D."/>
        </authorList>
    </citation>
    <scope>NUCLEOTIDE SEQUENCE [LARGE SCALE GENOMIC DNA]</scope>
    <source>
        <strain evidence="2">Cs-k2</strain>
    </source>
</reference>
<dbReference type="Proteomes" id="UP000286415">
    <property type="component" value="Unassembled WGS sequence"/>
</dbReference>
<evidence type="ECO:0000313" key="2">
    <source>
        <dbReference type="EMBL" id="KAG5446407.1"/>
    </source>
</evidence>
<proteinExistence type="predicted"/>
<dbReference type="AlphaFoldDB" id="A0A8T1MAI0"/>
<evidence type="ECO:0000313" key="3">
    <source>
        <dbReference type="Proteomes" id="UP000286415"/>
    </source>
</evidence>
<name>A0A8T1MAI0_CLOSI</name>
<sequence>MTGDVPVDYLVDALQNIAAEEDDDTAPLSPPSPVPFEVGQFRRSEMLAYCTGKNRCLESRFRQTLLRYYRGHKQRVEKIDRGQSEIAAHLILAYKARRTQQRKTRDELREIYGQSAWFRKFTERAKKKAEEPESEGPKLPPVDVSLKSDDEAHKKVKFTDQPQHTRSKAPNKKGRNKEPIAQEGTELVFPKEVNDTQRSVTDWLSVAETTQPEIDATHPVEGAVSLQNKYPNRHTAQVQAALAEEPKAYVWVGDKHQLTCPVGRTAVRTDLVLRETSFPKPAHIRLLLPDSRQKYVNKKLCDQEHEKLNESILKTKHFLERLETLKISTMKQKNTAKFTKPAYPKVRQGPIFTK</sequence>
<dbReference type="EMBL" id="NIRI02000056">
    <property type="protein sequence ID" value="KAG5446407.1"/>
    <property type="molecule type" value="Genomic_DNA"/>
</dbReference>
<feature type="compositionally biased region" description="Basic residues" evidence="1">
    <location>
        <begin position="165"/>
        <end position="175"/>
    </location>
</feature>
<reference evidence="2 3" key="2">
    <citation type="journal article" date="2021" name="Genomics">
        <title>High-quality reference genome for Clonorchis sinensis.</title>
        <authorList>
            <person name="Young N.D."/>
            <person name="Stroehlein A.J."/>
            <person name="Kinkar L."/>
            <person name="Wang T."/>
            <person name="Sohn W.M."/>
            <person name="Chang B.C.H."/>
            <person name="Kaur P."/>
            <person name="Weisz D."/>
            <person name="Dudchenko O."/>
            <person name="Aiden E.L."/>
            <person name="Korhonen P.K."/>
            <person name="Gasser R.B."/>
        </authorList>
    </citation>
    <scope>NUCLEOTIDE SEQUENCE [LARGE SCALE GENOMIC DNA]</scope>
    <source>
        <strain evidence="2">Cs-k2</strain>
    </source>
</reference>